<name>A0ABV1JY47_9PSEU</name>
<comment type="caution">
    <text evidence="1">The sequence shown here is derived from an EMBL/GenBank/DDBJ whole genome shotgun (WGS) entry which is preliminary data.</text>
</comment>
<proteinExistence type="predicted"/>
<accession>A0ABV1JY47</accession>
<sequence>MANADEYERVLDKGEITGLGSLNGAERELLARMARESGSRGNRARRLLDGR</sequence>
<gene>
    <name evidence="1" type="ORF">WHI96_14555</name>
</gene>
<protein>
    <submittedName>
        <fullName evidence="1">Uncharacterized protein</fullName>
    </submittedName>
</protein>
<evidence type="ECO:0000313" key="1">
    <source>
        <dbReference type="EMBL" id="MEQ3540047.1"/>
    </source>
</evidence>
<dbReference type="RefSeq" id="WP_345646613.1">
    <property type="nucleotide sequence ID" value="NZ_BAABLY010000041.1"/>
</dbReference>
<keyword evidence="2" id="KW-1185">Reference proteome</keyword>
<evidence type="ECO:0000313" key="2">
    <source>
        <dbReference type="Proteomes" id="UP001464923"/>
    </source>
</evidence>
<reference evidence="1 2" key="1">
    <citation type="submission" date="2024-03" db="EMBL/GenBank/DDBJ databases">
        <title>Draft genome sequence of Pseudonocardia tropica JCM 19149.</title>
        <authorList>
            <person name="Butdee W."/>
            <person name="Duangmal K."/>
        </authorList>
    </citation>
    <scope>NUCLEOTIDE SEQUENCE [LARGE SCALE GENOMIC DNA]</scope>
    <source>
        <strain evidence="1 2">JCM 19149</strain>
    </source>
</reference>
<dbReference type="Proteomes" id="UP001464923">
    <property type="component" value="Unassembled WGS sequence"/>
</dbReference>
<organism evidence="1 2">
    <name type="scientific">Pseudonocardia tropica</name>
    <dbReference type="NCBI Taxonomy" id="681289"/>
    <lineage>
        <taxon>Bacteria</taxon>
        <taxon>Bacillati</taxon>
        <taxon>Actinomycetota</taxon>
        <taxon>Actinomycetes</taxon>
        <taxon>Pseudonocardiales</taxon>
        <taxon>Pseudonocardiaceae</taxon>
        <taxon>Pseudonocardia</taxon>
    </lineage>
</organism>
<dbReference type="EMBL" id="JBEDNP010000008">
    <property type="protein sequence ID" value="MEQ3540047.1"/>
    <property type="molecule type" value="Genomic_DNA"/>
</dbReference>